<gene>
    <name evidence="3" type="ORF">METZ01_LOCUS212836</name>
</gene>
<dbReference type="GO" id="GO:0070967">
    <property type="term" value="F:coenzyme F420 binding"/>
    <property type="evidence" value="ECO:0007669"/>
    <property type="project" value="TreeGrafter"/>
</dbReference>
<protein>
    <recommendedName>
        <fullName evidence="4">Nitroreductase family deazaflavin-dependent oxidoreductase</fullName>
    </recommendedName>
</protein>
<organism evidence="3">
    <name type="scientific">marine metagenome</name>
    <dbReference type="NCBI Taxonomy" id="408172"/>
    <lineage>
        <taxon>unclassified sequences</taxon>
        <taxon>metagenomes</taxon>
        <taxon>ecological metagenomes</taxon>
    </lineage>
</organism>
<reference evidence="3" key="1">
    <citation type="submission" date="2018-05" db="EMBL/GenBank/DDBJ databases">
        <authorList>
            <person name="Lanie J.A."/>
            <person name="Ng W.-L."/>
            <person name="Kazmierczak K.M."/>
            <person name="Andrzejewski T.M."/>
            <person name="Davidsen T.M."/>
            <person name="Wayne K.J."/>
            <person name="Tettelin H."/>
            <person name="Glass J.I."/>
            <person name="Rusch D."/>
            <person name="Podicherti R."/>
            <person name="Tsui H.-C.T."/>
            <person name="Winkler M.E."/>
        </authorList>
    </citation>
    <scope>NUCLEOTIDE SEQUENCE</scope>
</reference>
<dbReference type="PANTHER" id="PTHR39428:SF3">
    <property type="entry name" value="DEAZAFLAVIN-DEPENDENT NITROREDUCTASE"/>
    <property type="match status" value="1"/>
</dbReference>
<dbReference type="Gene3D" id="2.30.110.10">
    <property type="entry name" value="Electron Transport, Fmn-binding Protein, Chain A"/>
    <property type="match status" value="1"/>
</dbReference>
<dbReference type="AlphaFoldDB" id="A0A382FBF6"/>
<evidence type="ECO:0000313" key="3">
    <source>
        <dbReference type="EMBL" id="SVB59982.1"/>
    </source>
</evidence>
<dbReference type="NCBIfam" id="TIGR00026">
    <property type="entry name" value="hi_GC_TIGR00026"/>
    <property type="match status" value="1"/>
</dbReference>
<dbReference type="GO" id="GO:0016491">
    <property type="term" value="F:oxidoreductase activity"/>
    <property type="evidence" value="ECO:0007669"/>
    <property type="project" value="InterPro"/>
</dbReference>
<accession>A0A382FBF6</accession>
<evidence type="ECO:0000256" key="1">
    <source>
        <dbReference type="ARBA" id="ARBA00008710"/>
    </source>
</evidence>
<dbReference type="EMBL" id="UINC01048890">
    <property type="protein sequence ID" value="SVB59982.1"/>
    <property type="molecule type" value="Genomic_DNA"/>
</dbReference>
<dbReference type="GO" id="GO:0005886">
    <property type="term" value="C:plasma membrane"/>
    <property type="evidence" value="ECO:0007669"/>
    <property type="project" value="TreeGrafter"/>
</dbReference>
<dbReference type="InterPro" id="IPR012349">
    <property type="entry name" value="Split_barrel_FMN-bd"/>
</dbReference>
<proteinExistence type="inferred from homology"/>
<comment type="catalytic activity">
    <reaction evidence="2">
        <text>oxidized coenzyme F420-(gamma-L-Glu)(n) + a quinol + H(+) = reduced coenzyme F420-(gamma-L-Glu)(n) + a quinone</text>
        <dbReference type="Rhea" id="RHEA:39663"/>
        <dbReference type="Rhea" id="RHEA-COMP:12939"/>
        <dbReference type="Rhea" id="RHEA-COMP:14378"/>
        <dbReference type="ChEBI" id="CHEBI:15378"/>
        <dbReference type="ChEBI" id="CHEBI:24646"/>
        <dbReference type="ChEBI" id="CHEBI:132124"/>
        <dbReference type="ChEBI" id="CHEBI:133980"/>
        <dbReference type="ChEBI" id="CHEBI:139511"/>
    </reaction>
</comment>
<dbReference type="InterPro" id="IPR004378">
    <property type="entry name" value="F420H2_quin_Rdtase"/>
</dbReference>
<evidence type="ECO:0008006" key="4">
    <source>
        <dbReference type="Google" id="ProtNLM"/>
    </source>
</evidence>
<name>A0A382FBF6_9ZZZZ</name>
<sequence length="137" mass="15891">MLFFKIFVTVHSVIFRFSGGRLMSRLRGYDVCVVKMKGAKSGRVRNIPLMYVPYEKGVVLVASMGGADVHPSWYWNLKAYPEVLIYLNKKKLNLIAKQVDDEKKYELWPLICSCYPDFDAYQKKTERNIPVFNCQPA</sequence>
<comment type="similarity">
    <text evidence="1">Belongs to the F420H(2)-dependent quinone reductase family.</text>
</comment>
<dbReference type="PANTHER" id="PTHR39428">
    <property type="entry name" value="F420H(2)-DEPENDENT QUINONE REDUCTASE RV1261C"/>
    <property type="match status" value="1"/>
</dbReference>
<dbReference type="Pfam" id="PF04075">
    <property type="entry name" value="F420H2_quin_red"/>
    <property type="match status" value="1"/>
</dbReference>
<evidence type="ECO:0000256" key="2">
    <source>
        <dbReference type="ARBA" id="ARBA00049106"/>
    </source>
</evidence>